<evidence type="ECO:0000259" key="2">
    <source>
        <dbReference type="Pfam" id="PF00724"/>
    </source>
</evidence>
<dbReference type="CDD" id="cd02933">
    <property type="entry name" value="OYE_like_FMN"/>
    <property type="match status" value="1"/>
</dbReference>
<evidence type="ECO:0000313" key="3">
    <source>
        <dbReference type="EMBL" id="MDR6865912.1"/>
    </source>
</evidence>
<proteinExistence type="predicted"/>
<dbReference type="PANTHER" id="PTHR22893">
    <property type="entry name" value="NADH OXIDOREDUCTASE-RELATED"/>
    <property type="match status" value="1"/>
</dbReference>
<dbReference type="InterPro" id="IPR013785">
    <property type="entry name" value="Aldolase_TIM"/>
</dbReference>
<comment type="caution">
    <text evidence="3">The sequence shown here is derived from an EMBL/GenBank/DDBJ whole genome shotgun (WGS) entry which is preliminary data.</text>
</comment>
<dbReference type="EMBL" id="JAVDUM010000002">
    <property type="protein sequence ID" value="MDR6865912.1"/>
    <property type="molecule type" value="Genomic_DNA"/>
</dbReference>
<dbReference type="PANTHER" id="PTHR22893:SF91">
    <property type="entry name" value="NADPH DEHYDROGENASE 2-RELATED"/>
    <property type="match status" value="1"/>
</dbReference>
<dbReference type="InterPro" id="IPR045247">
    <property type="entry name" value="Oye-like"/>
</dbReference>
<dbReference type="InterPro" id="IPR001155">
    <property type="entry name" value="OxRdtase_FMN_N"/>
</dbReference>
<dbReference type="Proteomes" id="UP001259347">
    <property type="component" value="Unassembled WGS sequence"/>
</dbReference>
<keyword evidence="4" id="KW-1185">Reference proteome</keyword>
<dbReference type="Pfam" id="PF00724">
    <property type="entry name" value="Oxidored_FMN"/>
    <property type="match status" value="1"/>
</dbReference>
<sequence length="366" mass="38699">MDLFTPFAIGPLLLRNRIVMAPMTRRRADPDGTPTPLQAEYYAQRADLGLIVTEGAYPVPESRGYTGQPGIVDDRHAAGWSRVADAVHDAGGKIALQLMHAGRVSHPDVTGTDRIVAPSAIPIAGDVHTPHGALPYPEPHALTIPELADVGAEFAAAARRAIDAGMDAVELHGANGYLLHQFLAPSSNRRTDGYGGTPERRARFVIEVVAAVAEAIGAERLGIRFSPGANIQDVLEPDPADLRATYLAVADGIAPLGLGYLSVVHPHPESTPIQELRARVGAPLIANTGFSTTTTRERVRALIADGAADAVAVGRPVIANPDLAERWRRDLPENAPDPQTFYTGGATGFADYPRSAALRTPGTGQT</sequence>
<dbReference type="Gene3D" id="3.20.20.70">
    <property type="entry name" value="Aldolase class I"/>
    <property type="match status" value="1"/>
</dbReference>
<evidence type="ECO:0000256" key="1">
    <source>
        <dbReference type="SAM" id="MobiDB-lite"/>
    </source>
</evidence>
<protein>
    <submittedName>
        <fullName evidence="3">2,4-dienoyl-CoA reductase-like NADH-dependent reductase (Old Yellow Enzyme family)</fullName>
    </submittedName>
</protein>
<feature type="domain" description="NADH:flavin oxidoreductase/NADH oxidase N-terminal" evidence="2">
    <location>
        <begin position="2"/>
        <end position="334"/>
    </location>
</feature>
<reference evidence="3 4" key="1">
    <citation type="submission" date="2023-07" db="EMBL/GenBank/DDBJ databases">
        <title>Sorghum-associated microbial communities from plants grown in Nebraska, USA.</title>
        <authorList>
            <person name="Schachtman D."/>
        </authorList>
    </citation>
    <scope>NUCLEOTIDE SEQUENCE [LARGE SCALE GENOMIC DNA]</scope>
    <source>
        <strain evidence="3 4">2980</strain>
    </source>
</reference>
<dbReference type="SUPFAM" id="SSF51395">
    <property type="entry name" value="FMN-linked oxidoreductases"/>
    <property type="match status" value="1"/>
</dbReference>
<feature type="region of interest" description="Disordered" evidence="1">
    <location>
        <begin position="331"/>
        <end position="366"/>
    </location>
</feature>
<evidence type="ECO:0000313" key="4">
    <source>
        <dbReference type="Proteomes" id="UP001259347"/>
    </source>
</evidence>
<name>A0ABU1SAN3_9MICO</name>
<gene>
    <name evidence="3" type="ORF">J2Y69_000497</name>
</gene>
<accession>A0ABU1SAN3</accession>
<organism evidence="3 4">
    <name type="scientific">Microbacterium resistens</name>
    <dbReference type="NCBI Taxonomy" id="156977"/>
    <lineage>
        <taxon>Bacteria</taxon>
        <taxon>Bacillati</taxon>
        <taxon>Actinomycetota</taxon>
        <taxon>Actinomycetes</taxon>
        <taxon>Micrococcales</taxon>
        <taxon>Microbacteriaceae</taxon>
        <taxon>Microbacterium</taxon>
    </lineage>
</organism>
<dbReference type="RefSeq" id="WP_310017186.1">
    <property type="nucleotide sequence ID" value="NZ_JAVDUM010000002.1"/>
</dbReference>